<accession>A0AA39U811</accession>
<dbReference type="SUPFAM" id="SSF57903">
    <property type="entry name" value="FYVE/PHD zinc finger"/>
    <property type="match status" value="1"/>
</dbReference>
<reference evidence="1" key="1">
    <citation type="submission" date="2023-06" db="EMBL/GenBank/DDBJ databases">
        <authorList>
            <consortium name="Lawrence Berkeley National Laboratory"/>
            <person name="Ahrendt S."/>
            <person name="Sahu N."/>
            <person name="Indic B."/>
            <person name="Wong-Bajracharya J."/>
            <person name="Merenyi Z."/>
            <person name="Ke H.-M."/>
            <person name="Monk M."/>
            <person name="Kocsube S."/>
            <person name="Drula E."/>
            <person name="Lipzen A."/>
            <person name="Balint B."/>
            <person name="Henrissat B."/>
            <person name="Andreopoulos B."/>
            <person name="Martin F.M."/>
            <person name="Harder C.B."/>
            <person name="Rigling D."/>
            <person name="Ford K.L."/>
            <person name="Foster G.D."/>
            <person name="Pangilinan J."/>
            <person name="Papanicolaou A."/>
            <person name="Barry K."/>
            <person name="LaButti K."/>
            <person name="Viragh M."/>
            <person name="Koriabine M."/>
            <person name="Yan M."/>
            <person name="Riley R."/>
            <person name="Champramary S."/>
            <person name="Plett K.L."/>
            <person name="Tsai I.J."/>
            <person name="Slot J."/>
            <person name="Sipos G."/>
            <person name="Plett J."/>
            <person name="Nagy L.G."/>
            <person name="Grigoriev I.V."/>
        </authorList>
    </citation>
    <scope>NUCLEOTIDE SEQUENCE</scope>
    <source>
        <strain evidence="1">ICMP 16352</strain>
    </source>
</reference>
<keyword evidence="2" id="KW-1185">Reference proteome</keyword>
<dbReference type="Proteomes" id="UP001175227">
    <property type="component" value="Unassembled WGS sequence"/>
</dbReference>
<sequence length="252" mass="27056">MRQACNSVLSVGATYASLLVVKNIRDNMDEEGGCDLGSNSDVFNDEEIDDGGYGISINEVDEISNESMQFQVNKPTNSPNIPIPSIHHADPISISETVCGDTAMMNNGDKTPLVRPIIVETEEIATAGRSIGSQLRGLHTLCKRKLPGSAEAPEGVEIATCGECELLIDNLMNCISCNGPACSLKYHLHCQGLLEKPLRNGGEGGRGPARLKQINVGQAVTYQDKATFDRSELKSTVEVALPTPCRRDVVQS</sequence>
<evidence type="ECO:0000313" key="1">
    <source>
        <dbReference type="EMBL" id="KAK0479562.1"/>
    </source>
</evidence>
<dbReference type="AlphaFoldDB" id="A0AA39U811"/>
<dbReference type="InterPro" id="IPR011011">
    <property type="entry name" value="Znf_FYVE_PHD"/>
</dbReference>
<comment type="caution">
    <text evidence="1">The sequence shown here is derived from an EMBL/GenBank/DDBJ whole genome shotgun (WGS) entry which is preliminary data.</text>
</comment>
<dbReference type="EMBL" id="JAUEPR010000011">
    <property type="protein sequence ID" value="KAK0479562.1"/>
    <property type="molecule type" value="Genomic_DNA"/>
</dbReference>
<evidence type="ECO:0000313" key="2">
    <source>
        <dbReference type="Proteomes" id="UP001175227"/>
    </source>
</evidence>
<name>A0AA39U811_9AGAR</name>
<gene>
    <name evidence="1" type="ORF">IW261DRAFT_1593572</name>
</gene>
<organism evidence="1 2">
    <name type="scientific">Armillaria novae-zelandiae</name>
    <dbReference type="NCBI Taxonomy" id="153914"/>
    <lineage>
        <taxon>Eukaryota</taxon>
        <taxon>Fungi</taxon>
        <taxon>Dikarya</taxon>
        <taxon>Basidiomycota</taxon>
        <taxon>Agaricomycotina</taxon>
        <taxon>Agaricomycetes</taxon>
        <taxon>Agaricomycetidae</taxon>
        <taxon>Agaricales</taxon>
        <taxon>Marasmiineae</taxon>
        <taxon>Physalacriaceae</taxon>
        <taxon>Armillaria</taxon>
    </lineage>
</organism>
<proteinExistence type="predicted"/>
<protein>
    <submittedName>
        <fullName evidence="1">Uncharacterized protein</fullName>
    </submittedName>
</protein>